<keyword evidence="9" id="KW-0899">Viral immunoevasion</keyword>
<keyword evidence="12" id="KW-0946">Virion</keyword>
<evidence type="ECO:0000256" key="1">
    <source>
        <dbReference type="ARBA" id="ARBA00003603"/>
    </source>
</evidence>
<keyword evidence="6 10" id="KW-0945">Host-virus interaction</keyword>
<dbReference type="Pfam" id="PF01524">
    <property type="entry name" value="Gemini_V2"/>
    <property type="match status" value="1"/>
</dbReference>
<comment type="subcellular location">
    <subcellularLocation>
        <location evidence="2 10">Host cytoplasm</location>
        <location evidence="2 10">Host perinuclear region</location>
    </subcellularLocation>
</comment>
<keyword evidence="7" id="KW-1090">Inhibition of host innate immune response by virus</keyword>
<dbReference type="EMBL" id="KR073086">
    <property type="protein sequence ID" value="AMO64302.1"/>
    <property type="molecule type" value="Genomic_DNA"/>
</dbReference>
<dbReference type="InterPro" id="IPR005159">
    <property type="entry name" value="WCCH"/>
</dbReference>
<organism evidence="12">
    <name type="scientific">Tomato yellow leaf curl Kanchanaburi virus</name>
    <dbReference type="NCBI Taxonomy" id="266799"/>
    <lineage>
        <taxon>Viruses</taxon>
        <taxon>Monodnaviria</taxon>
        <taxon>Shotokuvirae</taxon>
        <taxon>Cressdnaviricota</taxon>
        <taxon>Repensiviricetes</taxon>
        <taxon>Geplafuvirales</taxon>
        <taxon>Geminiviridae</taxon>
        <taxon>Begomovirus</taxon>
        <taxon>Begomovirus solanumflavuskanchanaburiense</taxon>
    </lineage>
</organism>
<comment type="similarity">
    <text evidence="3 10">Belongs to the geminiviridae protein AV2/V2 family.</text>
</comment>
<dbReference type="GO" id="GO:0060967">
    <property type="term" value="P:negative regulation of gene silencing by regulatory ncRNA"/>
    <property type="evidence" value="ECO:0007669"/>
    <property type="project" value="InterPro"/>
</dbReference>
<comment type="subunit">
    <text evidence="4 10">Interacts with host SGS3.</text>
</comment>
<evidence type="ECO:0000256" key="7">
    <source>
        <dbReference type="ARBA" id="ARBA00022632"/>
    </source>
</evidence>
<evidence type="ECO:0000256" key="9">
    <source>
        <dbReference type="ARBA" id="ARBA00023280"/>
    </source>
</evidence>
<evidence type="ECO:0000256" key="5">
    <source>
        <dbReference type="ARBA" id="ARBA00022463"/>
    </source>
</evidence>
<keyword evidence="8 10" id="KW-1035">Host cytoplasm</keyword>
<evidence type="ECO:0000256" key="4">
    <source>
        <dbReference type="ARBA" id="ARBA00011105"/>
    </source>
</evidence>
<proteinExistence type="inferred from homology"/>
<dbReference type="GO" id="GO:0019028">
    <property type="term" value="C:viral capsid"/>
    <property type="evidence" value="ECO:0007669"/>
    <property type="project" value="UniProtKB-KW"/>
</dbReference>
<evidence type="ECO:0000256" key="8">
    <source>
        <dbReference type="ARBA" id="ARBA00023200"/>
    </source>
</evidence>
<feature type="domain" description="WCCH motif" evidence="11">
    <location>
        <begin position="83"/>
        <end position="102"/>
    </location>
</feature>
<evidence type="ECO:0000313" key="12">
    <source>
        <dbReference type="EMBL" id="AMO64302.1"/>
    </source>
</evidence>
<evidence type="ECO:0000256" key="10">
    <source>
        <dbReference type="RuleBase" id="RU364051"/>
    </source>
</evidence>
<gene>
    <name evidence="12" type="primary">AV2</name>
</gene>
<name>A0A127LXL4_9GEMI</name>
<dbReference type="GO" id="GO:0052170">
    <property type="term" value="P:symbiont-mediated suppression of host innate immune response"/>
    <property type="evidence" value="ECO:0007669"/>
    <property type="project" value="UniProtKB-KW"/>
</dbReference>
<dbReference type="GO" id="GO:0044220">
    <property type="term" value="C:host cell perinuclear region of cytoplasm"/>
    <property type="evidence" value="ECO:0007669"/>
    <property type="project" value="UniProtKB-SubCell"/>
</dbReference>
<evidence type="ECO:0000256" key="2">
    <source>
        <dbReference type="ARBA" id="ARBA00004407"/>
    </source>
</evidence>
<dbReference type="Pfam" id="PF03716">
    <property type="entry name" value="WCCH"/>
    <property type="match status" value="1"/>
</dbReference>
<sequence>MENMWDPLLHPFPESLHGFRCMLAIKYLQNLQSKYSPDTLGSEFLKDFICILRSRNYAEAFNRYSDVVANVYNTPEAKLRGSVQSPCLCPHCPRHVLQAKSLEKPSYVHEASVLSVAKEQ</sequence>
<accession>A0A127LXL4</accession>
<dbReference type="InterPro" id="IPR002511">
    <property type="entry name" value="Gemini_V2"/>
</dbReference>
<comment type="function">
    <text evidence="1 10">Through its interaction with host SGS3, acts as a suppressor of RNA-mediated gene silencing, also known as post-transcriptional gene silencing (PTGS), a mechanism of plant viral defense that limits the accumulation of viral RNAs.</text>
</comment>
<protein>
    <recommendedName>
        <fullName evidence="10">Protein V2</fullName>
    </recommendedName>
</protein>
<evidence type="ECO:0000259" key="11">
    <source>
        <dbReference type="Pfam" id="PF03716"/>
    </source>
</evidence>
<keyword evidence="5 10" id="KW-0941">Suppressor of RNA silencing</keyword>
<evidence type="ECO:0000256" key="3">
    <source>
        <dbReference type="ARBA" id="ARBA00009397"/>
    </source>
</evidence>
<reference evidence="12" key="1">
    <citation type="journal article" date="2016" name="Plant Dis.">
        <title>First report of Tomato yellow leaf curl Kanchanaburi virus in eggplant and tomato in Cambodia.</title>
        <authorList>
            <person name="Bagewadi B."/>
            <person name="Naidu R.A."/>
        </authorList>
    </citation>
    <scope>NUCLEOTIDE SEQUENCE</scope>
    <source>
        <strain evidence="12">Cambodia:Siem Reap:2013</strain>
    </source>
</reference>
<evidence type="ECO:0000256" key="6">
    <source>
        <dbReference type="ARBA" id="ARBA00022581"/>
    </source>
</evidence>
<keyword evidence="12" id="KW-0167">Capsid protein</keyword>